<evidence type="ECO:0000256" key="1">
    <source>
        <dbReference type="SAM" id="MobiDB-lite"/>
    </source>
</evidence>
<accession>A0A9E7K2D4</accession>
<sequence length="113" mass="12013">MVRTWGTGLGGGERGSVEKKTRGERLAVDGRCFAWLVNGAHVAVSRFAKIATCVCVCVCGAANAATLTPRSLRNTDTSHLDPIYPLGDDEGFRGALSPADRTPAYHLTASFLF</sequence>
<evidence type="ECO:0000313" key="3">
    <source>
        <dbReference type="Proteomes" id="UP001055439"/>
    </source>
</evidence>
<feature type="region of interest" description="Disordered" evidence="1">
    <location>
        <begin position="1"/>
        <end position="20"/>
    </location>
</feature>
<evidence type="ECO:0000313" key="2">
    <source>
        <dbReference type="EMBL" id="URE02361.1"/>
    </source>
</evidence>
<protein>
    <submittedName>
        <fullName evidence="2">Uncharacterized protein</fullName>
    </submittedName>
</protein>
<keyword evidence="3" id="KW-1185">Reference proteome</keyword>
<reference evidence="2" key="1">
    <citation type="submission" date="2022-05" db="EMBL/GenBank/DDBJ databases">
        <title>The Musa troglodytarum L. genome provides insights into the mechanism of non-climacteric behaviour and enrichment of carotenoids.</title>
        <authorList>
            <person name="Wang J."/>
        </authorList>
    </citation>
    <scope>NUCLEOTIDE SEQUENCE</scope>
    <source>
        <tissue evidence="2">Leaf</tissue>
    </source>
</reference>
<dbReference type="EMBL" id="CP097507">
    <property type="protein sequence ID" value="URE02361.1"/>
    <property type="molecule type" value="Genomic_DNA"/>
</dbReference>
<proteinExistence type="predicted"/>
<dbReference type="AlphaFoldDB" id="A0A9E7K2D4"/>
<dbReference type="Proteomes" id="UP001055439">
    <property type="component" value="Chromosome 5"/>
</dbReference>
<name>A0A9E7K2D4_9LILI</name>
<gene>
    <name evidence="2" type="ORF">MUK42_08517</name>
</gene>
<organism evidence="2 3">
    <name type="scientific">Musa troglodytarum</name>
    <name type="common">fe'i banana</name>
    <dbReference type="NCBI Taxonomy" id="320322"/>
    <lineage>
        <taxon>Eukaryota</taxon>
        <taxon>Viridiplantae</taxon>
        <taxon>Streptophyta</taxon>
        <taxon>Embryophyta</taxon>
        <taxon>Tracheophyta</taxon>
        <taxon>Spermatophyta</taxon>
        <taxon>Magnoliopsida</taxon>
        <taxon>Liliopsida</taxon>
        <taxon>Zingiberales</taxon>
        <taxon>Musaceae</taxon>
        <taxon>Musa</taxon>
    </lineage>
</organism>